<keyword evidence="2" id="KW-1185">Reference proteome</keyword>
<dbReference type="EMBL" id="OU892286">
    <property type="protein sequence ID" value="CAG9761766.1"/>
    <property type="molecule type" value="Genomic_DNA"/>
</dbReference>
<proteinExistence type="predicted"/>
<organism evidence="1 2">
    <name type="scientific">Ceutorhynchus assimilis</name>
    <name type="common">cabbage seed weevil</name>
    <dbReference type="NCBI Taxonomy" id="467358"/>
    <lineage>
        <taxon>Eukaryota</taxon>
        <taxon>Metazoa</taxon>
        <taxon>Ecdysozoa</taxon>
        <taxon>Arthropoda</taxon>
        <taxon>Hexapoda</taxon>
        <taxon>Insecta</taxon>
        <taxon>Pterygota</taxon>
        <taxon>Neoptera</taxon>
        <taxon>Endopterygota</taxon>
        <taxon>Coleoptera</taxon>
        <taxon>Polyphaga</taxon>
        <taxon>Cucujiformia</taxon>
        <taxon>Curculionidae</taxon>
        <taxon>Ceutorhynchinae</taxon>
        <taxon>Ceutorhynchus</taxon>
    </lineage>
</organism>
<sequence>MNNFNDYPEIWMYEESFSKVLMESLEVGLMICNSDLHEFTAAKLFDIMNQIIPTGFVLTTGYWPFYSTDKRQSLCICGRFSLECRHNRNGTHWIDLDPIPDDYSMLFCPGKNGPVKLTPVDIIVTPVTSPPVGFMVTLVLKFSQQESTIARKSFAKRGRPNDSKLETGITICSRYTLKCEWYSAFSNIVFQPNPYFTSFYGHHVAKLLGVREQLKQNYYFNPGTMYVMNDIMPQFTIALNRCDLPTFPSPSNLTAAKYNLAEQNRRTNRSGFELEVWQYRERVSSCRPIWNNQPNIADISFDFEKFLTEITTEVDNGAQAVALPQMDENNNIAGIEQPRPTMRRRRRYQQTFSGTTTFLENPPQVVGSIQTTQPQVDAVAVRGRRRKVQFQHVQTFGDTTTTVPRSAHQGNPFPILSRENQASTEAELFELDKKWVEEILRI</sequence>
<dbReference type="AlphaFoldDB" id="A0A9N9QJZ8"/>
<gene>
    <name evidence="1" type="ORF">CEUTPL_LOCUS2460</name>
</gene>
<protein>
    <submittedName>
        <fullName evidence="1">Uncharacterized protein</fullName>
    </submittedName>
</protein>
<name>A0A9N9QJZ8_9CUCU</name>
<dbReference type="Proteomes" id="UP001152799">
    <property type="component" value="Chromosome 10"/>
</dbReference>
<dbReference type="OrthoDB" id="6767252at2759"/>
<evidence type="ECO:0000313" key="2">
    <source>
        <dbReference type="Proteomes" id="UP001152799"/>
    </source>
</evidence>
<reference evidence="1" key="1">
    <citation type="submission" date="2022-01" db="EMBL/GenBank/DDBJ databases">
        <authorList>
            <person name="King R."/>
        </authorList>
    </citation>
    <scope>NUCLEOTIDE SEQUENCE</scope>
</reference>
<accession>A0A9N9QJZ8</accession>
<evidence type="ECO:0000313" key="1">
    <source>
        <dbReference type="EMBL" id="CAG9761766.1"/>
    </source>
</evidence>